<evidence type="ECO:0000313" key="8">
    <source>
        <dbReference type="Proteomes" id="UP000269689"/>
    </source>
</evidence>
<dbReference type="GO" id="GO:0003676">
    <property type="term" value="F:nucleic acid binding"/>
    <property type="evidence" value="ECO:0007669"/>
    <property type="project" value="InterPro"/>
</dbReference>
<organism evidence="7 8">
    <name type="scientific">Pacificibacter maritimus</name>
    <dbReference type="NCBI Taxonomy" id="762213"/>
    <lineage>
        <taxon>Bacteria</taxon>
        <taxon>Pseudomonadati</taxon>
        <taxon>Pseudomonadota</taxon>
        <taxon>Alphaproteobacteria</taxon>
        <taxon>Rhodobacterales</taxon>
        <taxon>Roseobacteraceae</taxon>
        <taxon>Pacificibacter</taxon>
    </lineage>
</organism>
<evidence type="ECO:0000256" key="4">
    <source>
        <dbReference type="ARBA" id="ARBA00022691"/>
    </source>
</evidence>
<dbReference type="PANTHER" id="PTHR33841:SF1">
    <property type="entry name" value="DNA METHYLTRANSFERASE A"/>
    <property type="match status" value="1"/>
</dbReference>
<evidence type="ECO:0000256" key="2">
    <source>
        <dbReference type="ARBA" id="ARBA00022603"/>
    </source>
</evidence>
<dbReference type="InterPro" id="IPR050953">
    <property type="entry name" value="N4_N6_ade-DNA_methylase"/>
</dbReference>
<protein>
    <recommendedName>
        <fullName evidence="1">site-specific DNA-methyltransferase (adenine-specific)</fullName>
        <ecNumber evidence="1">2.1.1.72</ecNumber>
    </recommendedName>
</protein>
<keyword evidence="3" id="KW-0808">Transferase</keyword>
<evidence type="ECO:0000256" key="1">
    <source>
        <dbReference type="ARBA" id="ARBA00011900"/>
    </source>
</evidence>
<reference evidence="7 8" key="1">
    <citation type="submission" date="2018-11" db="EMBL/GenBank/DDBJ databases">
        <title>Genomic Encyclopedia of Type Strains, Phase IV (KMG-IV): sequencing the most valuable type-strain genomes for metagenomic binning, comparative biology and taxonomic classification.</title>
        <authorList>
            <person name="Goeker M."/>
        </authorList>
    </citation>
    <scope>NUCLEOTIDE SEQUENCE [LARGE SCALE GENOMIC DNA]</scope>
    <source>
        <strain evidence="7 8">DSM 104731</strain>
    </source>
</reference>
<gene>
    <name evidence="7" type="ORF">EDD53_1731</name>
</gene>
<dbReference type="InterPro" id="IPR011639">
    <property type="entry name" value="MethylTrfase_TaqI-like_dom"/>
</dbReference>
<keyword evidence="4" id="KW-0949">S-adenosyl-L-methionine</keyword>
<dbReference type="PROSITE" id="PS00092">
    <property type="entry name" value="N6_MTASE"/>
    <property type="match status" value="1"/>
</dbReference>
<dbReference type="RefSeq" id="WP_211331603.1">
    <property type="nucleotide sequence ID" value="NZ_RKQK01000002.1"/>
</dbReference>
<proteinExistence type="predicted"/>
<dbReference type="Pfam" id="PF07669">
    <property type="entry name" value="Eco57I"/>
    <property type="match status" value="1"/>
</dbReference>
<comment type="caution">
    <text evidence="7">The sequence shown here is derived from an EMBL/GenBank/DDBJ whole genome shotgun (WGS) entry which is preliminary data.</text>
</comment>
<dbReference type="SUPFAM" id="SSF53335">
    <property type="entry name" value="S-adenosyl-L-methionine-dependent methyltransferases"/>
    <property type="match status" value="1"/>
</dbReference>
<dbReference type="PANTHER" id="PTHR33841">
    <property type="entry name" value="DNA METHYLTRANSFERASE YEEA-RELATED"/>
    <property type="match status" value="1"/>
</dbReference>
<dbReference type="InterPro" id="IPR029063">
    <property type="entry name" value="SAM-dependent_MTases_sf"/>
</dbReference>
<evidence type="ECO:0000313" key="7">
    <source>
        <dbReference type="EMBL" id="RPE67325.1"/>
    </source>
</evidence>
<keyword evidence="8" id="KW-1185">Reference proteome</keyword>
<dbReference type="NCBIfam" id="NF033452">
    <property type="entry name" value="BREX_1_MTaseX"/>
    <property type="match status" value="2"/>
</dbReference>
<dbReference type="GO" id="GO:0009007">
    <property type="term" value="F:site-specific DNA-methyltransferase (adenine-specific) activity"/>
    <property type="evidence" value="ECO:0007669"/>
    <property type="project" value="UniProtKB-EC"/>
</dbReference>
<keyword evidence="2" id="KW-0489">Methyltransferase</keyword>
<dbReference type="InterPro" id="IPR047939">
    <property type="entry name" value="BREX_1_PglX"/>
</dbReference>
<dbReference type="PRINTS" id="PR00507">
    <property type="entry name" value="N12N6MTFRASE"/>
</dbReference>
<accession>A0A3N4UFT9</accession>
<feature type="domain" description="Type II methyltransferase M.TaqI-like" evidence="6">
    <location>
        <begin position="615"/>
        <end position="704"/>
    </location>
</feature>
<sequence>MDTNALKKFAQAARNLLIDQVTSKLDVVLAENSAARREAPKATKDLDNAIKRTSKTQVIEQVAYTWFNRFTALRFMDANGYTQVRVVSPADGATRPEILSEAMAGNLPDKAPTSIEALLNGRTPSNDPQAEAYRQLLVHTCNQWHGPMPFLFEQIDDYTELLMPEDLLSQTSILAELRKVMTEDACQDVEIIGWLYQFYISEKKDQVFAGLKKNQKITAENIPAATQLFTPHWIVRYLVENSLGRLWLLNNPHSGLAAKMDYYIAPEEPETDFLRISRPEEIRICDPAAGSGHMLTYAFDLLYAIYEEEGYDATEIPALILTHNLTGVEIDDRAGALAAFALAMKAAGKLGRRRFLRMEAKPDICVLQEHRFQISEFNDFVADLGYDLNVDRVANGLSKTPLILDEFWHSVSRYLKHAEAKGFEDIVDNAMHVFGVALDWELGLFEEAAQTPFILNQTQDVRSELLAIAASDKSAKERKQLETAFKKSANSPNISERLIGIGKAYAKHGNDTTYRMDLDALVARVEEATNAPEVYARLEDVARQLNEAIAFHGPLWATIRQFEQAKNFGSLIVPKLRDPAETLRVVEARDFGGDLLLKEVQERVIAVLRMAEALSPEYHVVVANPPYKKKGDLNGQLQSFLVEKFPDCFSDLYAAFIDRLSKLCRRHGLFAMIAMDSWLFGDDYTEMRARLISGSPFQQLAHLGPRAFDEIKGEVVQVAGFVSQRGGNPDRAAQFFDLTEGQNSDEKAAMLRERHGEHLARASDFTRLPRNVVAYFVSDHTRSAYADGTPLKEYAEAFTGLQTGDNPRFIRSWGEVSRVSIDFDIEPETKTSWSGKWVPYVKGSDYRKWFGNHEFILDWHSDGAEIKSHKSSTVRNEQYYFRNGLAYNTIASKLSVRRVTYGHIFDQKNSMFFSDSPRALDVSLGLLHSKVMPPLLRVVAAKDFGPGSMKLLPVFEDYEEVSVTHLVDRLVEIARADWDAYETSWDFTTLPLLSPDHRADTLEATYTRLRDHWQGMTDEMQRLEEENNRIFIDAYGLQDELPPEVPLNEITLTCNPAYRYGIKNDAEANETRLRADTMAEFLSYAVGCMFGRYSLDAPGLILANQGETLADYLATLKEKGVPEPTFMPDEDNVIPVLDENWFPDDITERFHLFLRVTFGEAHFRENLKFIEDTLGKNGKPRSLRDYFTKDFYADHVKRYKKRPIYWMFSSPKGTFNALIYMHRYRADTVSVLLNDYLREFITKLEGERTKQEKLAYDPTATQGQKTKALKEAAKVAKQIDELNEWERDVIFPLAQKKIEIDLDDGVKANYPLFGTALKKIVGLS</sequence>
<evidence type="ECO:0000256" key="3">
    <source>
        <dbReference type="ARBA" id="ARBA00022679"/>
    </source>
</evidence>
<comment type="catalytic activity">
    <reaction evidence="5">
        <text>a 2'-deoxyadenosine in DNA + S-adenosyl-L-methionine = an N(6)-methyl-2'-deoxyadenosine in DNA + S-adenosyl-L-homocysteine + H(+)</text>
        <dbReference type="Rhea" id="RHEA:15197"/>
        <dbReference type="Rhea" id="RHEA-COMP:12418"/>
        <dbReference type="Rhea" id="RHEA-COMP:12419"/>
        <dbReference type="ChEBI" id="CHEBI:15378"/>
        <dbReference type="ChEBI" id="CHEBI:57856"/>
        <dbReference type="ChEBI" id="CHEBI:59789"/>
        <dbReference type="ChEBI" id="CHEBI:90615"/>
        <dbReference type="ChEBI" id="CHEBI:90616"/>
        <dbReference type="EC" id="2.1.1.72"/>
    </reaction>
</comment>
<name>A0A3N4UFT9_9RHOB</name>
<evidence type="ECO:0000256" key="5">
    <source>
        <dbReference type="ARBA" id="ARBA00047942"/>
    </source>
</evidence>
<dbReference type="GO" id="GO:0006304">
    <property type="term" value="P:DNA modification"/>
    <property type="evidence" value="ECO:0007669"/>
    <property type="project" value="InterPro"/>
</dbReference>
<dbReference type="Proteomes" id="UP000269689">
    <property type="component" value="Unassembled WGS sequence"/>
</dbReference>
<dbReference type="EMBL" id="RKQK01000002">
    <property type="protein sequence ID" value="RPE67325.1"/>
    <property type="molecule type" value="Genomic_DNA"/>
</dbReference>
<dbReference type="EC" id="2.1.1.72" evidence="1"/>
<dbReference type="InterPro" id="IPR002052">
    <property type="entry name" value="DNA_methylase_N6_adenine_CS"/>
</dbReference>
<dbReference type="GO" id="GO:0032259">
    <property type="term" value="P:methylation"/>
    <property type="evidence" value="ECO:0007669"/>
    <property type="project" value="UniProtKB-KW"/>
</dbReference>
<dbReference type="Gene3D" id="3.40.50.150">
    <property type="entry name" value="Vaccinia Virus protein VP39"/>
    <property type="match status" value="2"/>
</dbReference>
<evidence type="ECO:0000259" key="6">
    <source>
        <dbReference type="Pfam" id="PF07669"/>
    </source>
</evidence>